<evidence type="ECO:0000256" key="6">
    <source>
        <dbReference type="SAM" id="Phobius"/>
    </source>
</evidence>
<gene>
    <name evidence="7" type="primary">sstT_2</name>
    <name evidence="7" type="ORF">NCTC11009_02709</name>
</gene>
<keyword evidence="2" id="KW-0813">Transport</keyword>
<name>A0A2X1WLR3_9BURK</name>
<dbReference type="EMBL" id="UATH01000011">
    <property type="protein sequence ID" value="SPY31729.1"/>
    <property type="molecule type" value="Genomic_DNA"/>
</dbReference>
<evidence type="ECO:0000256" key="1">
    <source>
        <dbReference type="ARBA" id="ARBA00004141"/>
    </source>
</evidence>
<dbReference type="Proteomes" id="UP000250242">
    <property type="component" value="Unassembled WGS sequence"/>
</dbReference>
<dbReference type="InterPro" id="IPR036458">
    <property type="entry name" value="Na:dicarbo_symporter_sf"/>
</dbReference>
<keyword evidence="3 6" id="KW-0812">Transmembrane</keyword>
<protein>
    <submittedName>
        <fullName evidence="7">Na(+)/serine-threonine symporter</fullName>
    </submittedName>
</protein>
<keyword evidence="4 6" id="KW-1133">Transmembrane helix</keyword>
<evidence type="ECO:0000256" key="2">
    <source>
        <dbReference type="ARBA" id="ARBA00022448"/>
    </source>
</evidence>
<dbReference type="Gene3D" id="1.10.3860.10">
    <property type="entry name" value="Sodium:dicarboxylate symporter"/>
    <property type="match status" value="1"/>
</dbReference>
<organism evidence="7 8">
    <name type="scientific">Oligella urethralis</name>
    <dbReference type="NCBI Taxonomy" id="90245"/>
    <lineage>
        <taxon>Bacteria</taxon>
        <taxon>Pseudomonadati</taxon>
        <taxon>Pseudomonadota</taxon>
        <taxon>Betaproteobacteria</taxon>
        <taxon>Burkholderiales</taxon>
        <taxon>Alcaligenaceae</taxon>
        <taxon>Oligella</taxon>
    </lineage>
</organism>
<evidence type="ECO:0000256" key="5">
    <source>
        <dbReference type="ARBA" id="ARBA00023136"/>
    </source>
</evidence>
<keyword evidence="5 6" id="KW-0472">Membrane</keyword>
<evidence type="ECO:0000256" key="4">
    <source>
        <dbReference type="ARBA" id="ARBA00022989"/>
    </source>
</evidence>
<feature type="transmembrane region" description="Helical" evidence="6">
    <location>
        <begin position="53"/>
        <end position="78"/>
    </location>
</feature>
<dbReference type="Pfam" id="PF00375">
    <property type="entry name" value="SDF"/>
    <property type="match status" value="1"/>
</dbReference>
<dbReference type="AlphaFoldDB" id="A0A2X1WLR3"/>
<evidence type="ECO:0000313" key="7">
    <source>
        <dbReference type="EMBL" id="SPY31729.1"/>
    </source>
</evidence>
<accession>A0A2X1WLR3</accession>
<dbReference type="GO" id="GO:0005295">
    <property type="term" value="F:neutral L-amino acid:sodium symporter activity"/>
    <property type="evidence" value="ECO:0007669"/>
    <property type="project" value="TreeGrafter"/>
</dbReference>
<dbReference type="GO" id="GO:0005886">
    <property type="term" value="C:plasma membrane"/>
    <property type="evidence" value="ECO:0007669"/>
    <property type="project" value="TreeGrafter"/>
</dbReference>
<evidence type="ECO:0000256" key="3">
    <source>
        <dbReference type="ARBA" id="ARBA00022692"/>
    </source>
</evidence>
<reference evidence="7 8" key="1">
    <citation type="submission" date="2018-06" db="EMBL/GenBank/DDBJ databases">
        <authorList>
            <consortium name="Pathogen Informatics"/>
            <person name="Doyle S."/>
        </authorList>
    </citation>
    <scope>NUCLEOTIDE SEQUENCE [LARGE SCALE GENOMIC DNA]</scope>
    <source>
        <strain evidence="7 8">NCTC11009</strain>
    </source>
</reference>
<comment type="subcellular location">
    <subcellularLocation>
        <location evidence="1">Membrane</location>
        <topology evidence="1">Multi-pass membrane protein</topology>
    </subcellularLocation>
</comment>
<proteinExistence type="predicted"/>
<dbReference type="InterPro" id="IPR001991">
    <property type="entry name" value="Na-dicarboxylate_symporter"/>
</dbReference>
<sequence>MDLAKKLGLRQETYSVSIPLGATINMAGAAITIAVLTLAAVHTLGIEVDIATAFLLSLLATVAACGASGVPGGSLLLIPMACSLFGVSNEIAAQVIAIGVTISVIQDSVETGLNSSTDVLFTAAADIAERRKA</sequence>
<dbReference type="PANTHER" id="PTHR42865:SF8">
    <property type="entry name" value="SERINE_THREONINE TRANSPORTER SSTT"/>
    <property type="match status" value="1"/>
</dbReference>
<dbReference type="PANTHER" id="PTHR42865">
    <property type="entry name" value="PROTON/GLUTAMATE-ASPARTATE SYMPORTER"/>
    <property type="match status" value="1"/>
</dbReference>
<dbReference type="PRINTS" id="PR00173">
    <property type="entry name" value="EDTRNSPORT"/>
</dbReference>
<dbReference type="SUPFAM" id="SSF118215">
    <property type="entry name" value="Proton glutamate symport protein"/>
    <property type="match status" value="1"/>
</dbReference>
<feature type="transmembrane region" description="Helical" evidence="6">
    <location>
        <begin position="20"/>
        <end position="41"/>
    </location>
</feature>
<dbReference type="GO" id="GO:0032329">
    <property type="term" value="P:serine transport"/>
    <property type="evidence" value="ECO:0007669"/>
    <property type="project" value="TreeGrafter"/>
</dbReference>
<evidence type="ECO:0000313" key="8">
    <source>
        <dbReference type="Proteomes" id="UP000250242"/>
    </source>
</evidence>